<dbReference type="Proteomes" id="UP001164539">
    <property type="component" value="Chromosome 9"/>
</dbReference>
<accession>A0ACC1XJQ0</accession>
<gene>
    <name evidence="1" type="ORF">OWV82_017531</name>
</gene>
<organism evidence="1 2">
    <name type="scientific">Melia azedarach</name>
    <name type="common">Chinaberry tree</name>
    <dbReference type="NCBI Taxonomy" id="155640"/>
    <lineage>
        <taxon>Eukaryota</taxon>
        <taxon>Viridiplantae</taxon>
        <taxon>Streptophyta</taxon>
        <taxon>Embryophyta</taxon>
        <taxon>Tracheophyta</taxon>
        <taxon>Spermatophyta</taxon>
        <taxon>Magnoliopsida</taxon>
        <taxon>eudicotyledons</taxon>
        <taxon>Gunneridae</taxon>
        <taxon>Pentapetalae</taxon>
        <taxon>rosids</taxon>
        <taxon>malvids</taxon>
        <taxon>Sapindales</taxon>
        <taxon>Meliaceae</taxon>
        <taxon>Melia</taxon>
    </lineage>
</organism>
<keyword evidence="2" id="KW-1185">Reference proteome</keyword>
<reference evidence="1 2" key="1">
    <citation type="journal article" date="2023" name="Science">
        <title>Complex scaffold remodeling in plant triterpene biosynthesis.</title>
        <authorList>
            <person name="De La Pena R."/>
            <person name="Hodgson H."/>
            <person name="Liu J.C."/>
            <person name="Stephenson M.J."/>
            <person name="Martin A.C."/>
            <person name="Owen C."/>
            <person name="Harkess A."/>
            <person name="Leebens-Mack J."/>
            <person name="Jimenez L.E."/>
            <person name="Osbourn A."/>
            <person name="Sattely E.S."/>
        </authorList>
    </citation>
    <scope>NUCLEOTIDE SEQUENCE [LARGE SCALE GENOMIC DNA]</scope>
    <source>
        <strain evidence="2">cv. JPN11</strain>
        <tissue evidence="1">Leaf</tissue>
    </source>
</reference>
<evidence type="ECO:0000313" key="2">
    <source>
        <dbReference type="Proteomes" id="UP001164539"/>
    </source>
</evidence>
<name>A0ACC1XJQ0_MELAZ</name>
<sequence>MDGHFAKELYSESLQLSRTELDPASTTNYSDKGELLDGDGSLWGGSDEEFDKASDLDREWQKRRDQFHTIGYRDGLLAGKEASAQEGFNTGFKESLHSGYNWGLVRGVTSALACLPDDLKEKLVETQENRNKFQSLYESVHSLSSTDALKLFHDDIVMKKAGEQSEHGEASSNLTGLQGQISDCSCLENHFGQLQSLLVKNPAIHIHLEVEK</sequence>
<evidence type="ECO:0000313" key="1">
    <source>
        <dbReference type="EMBL" id="KAJ4711523.1"/>
    </source>
</evidence>
<comment type="caution">
    <text evidence="1">The sequence shown here is derived from an EMBL/GenBank/DDBJ whole genome shotgun (WGS) entry which is preliminary data.</text>
</comment>
<dbReference type="EMBL" id="CM051402">
    <property type="protein sequence ID" value="KAJ4711523.1"/>
    <property type="molecule type" value="Genomic_DNA"/>
</dbReference>
<proteinExistence type="predicted"/>
<protein>
    <submittedName>
        <fullName evidence="1">Essential protein Yae1, N-terminal</fullName>
    </submittedName>
</protein>